<gene>
    <name evidence="1" type="ORF">Llan_0149</name>
</gene>
<dbReference type="RefSeq" id="WP_028374365.1">
    <property type="nucleotide sequence ID" value="NZ_CAAAJD010000007.1"/>
</dbReference>
<sequence length="313" mass="36164">MQARLEEDIRPACPLASPESNPFYLNINYLLGTHYLEGKGDTPFIYTTEITSCVGIGFFHWEQGKVKKLGLYHSSSEHIPCSDEFIIEAIKTPFERNMGMNQKNLIRAIYRFFFDIFDLNNVIVVIHSNNGPKGNNDPDNDSSYQDVVNFINHVINVMGRGDIKRENFLYSHHCPNFCVMNNGAYFAAHVDGSQDETIARNVINYIYEDILAASRKPRFLHGKNTFLEGQTKKVAPLDRKILNQIGQAKSGVIDWVEACYHINQNIAEINENDKIYKQYNKIRFMLQFLEDVNIFLRYRFQCGKHHTPHELTT</sequence>
<protein>
    <submittedName>
        <fullName evidence="1">Uncharacterized protein</fullName>
    </submittedName>
</protein>
<dbReference type="PATRIC" id="fig|45067.4.peg.154"/>
<reference evidence="1 2" key="1">
    <citation type="submission" date="2015-11" db="EMBL/GenBank/DDBJ databases">
        <title>Genomic analysis of 38 Legionella species identifies large and diverse effector repertoires.</title>
        <authorList>
            <person name="Burstein D."/>
            <person name="Amaro F."/>
            <person name="Zusman T."/>
            <person name="Lifshitz Z."/>
            <person name="Cohen O."/>
            <person name="Gilbert J.A."/>
            <person name="Pupko T."/>
            <person name="Shuman H.A."/>
            <person name="Segal G."/>
        </authorList>
    </citation>
    <scope>NUCLEOTIDE SEQUENCE [LARGE SCALE GENOMIC DNA]</scope>
    <source>
        <strain evidence="1 2">ATCC 49751</strain>
    </source>
</reference>
<evidence type="ECO:0000313" key="1">
    <source>
        <dbReference type="EMBL" id="KTD25403.1"/>
    </source>
</evidence>
<dbReference type="OrthoDB" id="5653593at2"/>
<evidence type="ECO:0000313" key="2">
    <source>
        <dbReference type="Proteomes" id="UP000054869"/>
    </source>
</evidence>
<comment type="caution">
    <text evidence="1">The sequence shown here is derived from an EMBL/GenBank/DDBJ whole genome shotgun (WGS) entry which is preliminary data.</text>
</comment>
<keyword evidence="2" id="KW-1185">Reference proteome</keyword>
<dbReference type="Proteomes" id="UP000054869">
    <property type="component" value="Unassembled WGS sequence"/>
</dbReference>
<name>A0A0W0VZ57_9GAMM</name>
<organism evidence="1 2">
    <name type="scientific">Legionella lansingensis</name>
    <dbReference type="NCBI Taxonomy" id="45067"/>
    <lineage>
        <taxon>Bacteria</taxon>
        <taxon>Pseudomonadati</taxon>
        <taxon>Pseudomonadota</taxon>
        <taxon>Gammaproteobacteria</taxon>
        <taxon>Legionellales</taxon>
        <taxon>Legionellaceae</taxon>
        <taxon>Legionella</taxon>
    </lineage>
</organism>
<dbReference type="EMBL" id="LNYI01000004">
    <property type="protein sequence ID" value="KTD25403.1"/>
    <property type="molecule type" value="Genomic_DNA"/>
</dbReference>
<accession>A0A0W0VZ57</accession>
<proteinExistence type="predicted"/>
<dbReference type="AlphaFoldDB" id="A0A0W0VZ57"/>